<protein>
    <recommendedName>
        <fullName evidence="1">G domain-containing protein</fullName>
    </recommendedName>
</protein>
<dbReference type="Gene3D" id="3.40.50.300">
    <property type="entry name" value="P-loop containing nucleotide triphosphate hydrolases"/>
    <property type="match status" value="1"/>
</dbReference>
<dbReference type="EMBL" id="KN833745">
    <property type="protein sequence ID" value="KIK21921.1"/>
    <property type="molecule type" value="Genomic_DNA"/>
</dbReference>
<reference evidence="2 3" key="1">
    <citation type="submission" date="2014-04" db="EMBL/GenBank/DDBJ databases">
        <authorList>
            <consortium name="DOE Joint Genome Institute"/>
            <person name="Kuo A."/>
            <person name="Kohler A."/>
            <person name="Costa M.D."/>
            <person name="Nagy L.G."/>
            <person name="Floudas D."/>
            <person name="Copeland A."/>
            <person name="Barry K.W."/>
            <person name="Cichocki N."/>
            <person name="Veneault-Fourrey C."/>
            <person name="LaButti K."/>
            <person name="Lindquist E.A."/>
            <person name="Lipzen A."/>
            <person name="Lundell T."/>
            <person name="Morin E."/>
            <person name="Murat C."/>
            <person name="Sun H."/>
            <person name="Tunlid A."/>
            <person name="Henrissat B."/>
            <person name="Grigoriev I.V."/>
            <person name="Hibbett D.S."/>
            <person name="Martin F."/>
            <person name="Nordberg H.P."/>
            <person name="Cantor M.N."/>
            <person name="Hua S.X."/>
        </authorList>
    </citation>
    <scope>NUCLEOTIDE SEQUENCE [LARGE SCALE GENOMIC DNA]</scope>
    <source>
        <strain evidence="2 3">441</strain>
    </source>
</reference>
<reference evidence="3" key="2">
    <citation type="submission" date="2015-01" db="EMBL/GenBank/DDBJ databases">
        <title>Evolutionary Origins and Diversification of the Mycorrhizal Mutualists.</title>
        <authorList>
            <consortium name="DOE Joint Genome Institute"/>
            <consortium name="Mycorrhizal Genomics Consortium"/>
            <person name="Kohler A."/>
            <person name="Kuo A."/>
            <person name="Nagy L.G."/>
            <person name="Floudas D."/>
            <person name="Copeland A."/>
            <person name="Barry K.W."/>
            <person name="Cichocki N."/>
            <person name="Veneault-Fourrey C."/>
            <person name="LaButti K."/>
            <person name="Lindquist E.A."/>
            <person name="Lipzen A."/>
            <person name="Lundell T."/>
            <person name="Morin E."/>
            <person name="Murat C."/>
            <person name="Riley R."/>
            <person name="Ohm R."/>
            <person name="Sun H."/>
            <person name="Tunlid A."/>
            <person name="Henrissat B."/>
            <person name="Grigoriev I.V."/>
            <person name="Hibbett D.S."/>
            <person name="Martin F."/>
        </authorList>
    </citation>
    <scope>NUCLEOTIDE SEQUENCE [LARGE SCALE GENOMIC DNA]</scope>
    <source>
        <strain evidence="3">441</strain>
    </source>
</reference>
<sequence length="495" mass="55088">MAPGRFNKWIKSLGSGSGSRRSHQDGVADQIPAETGATASAAGDLAGDATSPIAAQMGTTLQATTSSQPAFRLDSEMADQYMKNIKRFRVLVMGRANAGKTTILQRVCNSTDKPEIFDGKGNKIEDTIVQGTETRGYHDVECELVFRSNPGFVFHDSCGFEAGSTEQIHHMRKFVVDRATTKKVNERIHAIWFCIPMTDNHRMVTAAEQKFFDECDTRHVPVIVVLTKVDALCSTPFGEFRRKGLSRAEAKEKAVERQGKLLEECLERIKLELDKCKYPPRRYVTLQNMHEEHADCTALIQSTANGMNAEDLQMLIISTQQSSVLLCIEYAVRKTLRRHLELGLMGRLQVDVKKFESALLGWFPNCDPKFEVDVDTPMPPLPKDVTLLGKFPTLQSIVEHAIGCLLVAEHSFFLMQQNHSAWKEVLTLAVKEYGASNMQLSVSKVVGAIFHQCNGDMNGLCDGIIKIVGENRMSNKLLMEPGAKGSLYRDRASRC</sequence>
<name>A0A0C9YYS4_9AGAM</name>
<proteinExistence type="predicted"/>
<dbReference type="SUPFAM" id="SSF52540">
    <property type="entry name" value="P-loop containing nucleoside triphosphate hydrolases"/>
    <property type="match status" value="1"/>
</dbReference>
<feature type="domain" description="G" evidence="1">
    <location>
        <begin position="89"/>
        <end position="228"/>
    </location>
</feature>
<accession>A0A0C9YYS4</accession>
<dbReference type="AlphaFoldDB" id="A0A0C9YYS4"/>
<dbReference type="InterPro" id="IPR027417">
    <property type="entry name" value="P-loop_NTPase"/>
</dbReference>
<evidence type="ECO:0000313" key="3">
    <source>
        <dbReference type="Proteomes" id="UP000054018"/>
    </source>
</evidence>
<evidence type="ECO:0000259" key="1">
    <source>
        <dbReference type="Pfam" id="PF01926"/>
    </source>
</evidence>
<dbReference type="Proteomes" id="UP000054018">
    <property type="component" value="Unassembled WGS sequence"/>
</dbReference>
<gene>
    <name evidence="2" type="ORF">PISMIDRAFT_680882</name>
</gene>
<dbReference type="Pfam" id="PF01926">
    <property type="entry name" value="MMR_HSR1"/>
    <property type="match status" value="1"/>
</dbReference>
<dbReference type="CDD" id="cd00882">
    <property type="entry name" value="Ras_like_GTPase"/>
    <property type="match status" value="1"/>
</dbReference>
<dbReference type="OrthoDB" id="59699at2759"/>
<organism evidence="2 3">
    <name type="scientific">Pisolithus microcarpus 441</name>
    <dbReference type="NCBI Taxonomy" id="765257"/>
    <lineage>
        <taxon>Eukaryota</taxon>
        <taxon>Fungi</taxon>
        <taxon>Dikarya</taxon>
        <taxon>Basidiomycota</taxon>
        <taxon>Agaricomycotina</taxon>
        <taxon>Agaricomycetes</taxon>
        <taxon>Agaricomycetidae</taxon>
        <taxon>Boletales</taxon>
        <taxon>Sclerodermatineae</taxon>
        <taxon>Pisolithaceae</taxon>
        <taxon>Pisolithus</taxon>
    </lineage>
</organism>
<dbReference type="InterPro" id="IPR006073">
    <property type="entry name" value="GTP-bd"/>
</dbReference>
<evidence type="ECO:0000313" key="2">
    <source>
        <dbReference type="EMBL" id="KIK21921.1"/>
    </source>
</evidence>
<dbReference type="STRING" id="765257.A0A0C9YYS4"/>
<dbReference type="GO" id="GO:0005525">
    <property type="term" value="F:GTP binding"/>
    <property type="evidence" value="ECO:0007669"/>
    <property type="project" value="InterPro"/>
</dbReference>
<dbReference type="HOGENOM" id="CLU_023805_6_2_1"/>
<keyword evidence="3" id="KW-1185">Reference proteome</keyword>